<dbReference type="EMBL" id="HACA01033272">
    <property type="protein sequence ID" value="CDW50633.1"/>
    <property type="molecule type" value="Transcribed_RNA"/>
</dbReference>
<accession>A0A0K2VJI1</accession>
<evidence type="ECO:0000313" key="1">
    <source>
        <dbReference type="EMBL" id="CDW50633.1"/>
    </source>
</evidence>
<protein>
    <submittedName>
        <fullName evidence="1">Uncharacterized protein</fullName>
    </submittedName>
</protein>
<organism evidence="1">
    <name type="scientific">Lepeophtheirus salmonis</name>
    <name type="common">Salmon louse</name>
    <name type="synonym">Caligus salmonis</name>
    <dbReference type="NCBI Taxonomy" id="72036"/>
    <lineage>
        <taxon>Eukaryota</taxon>
        <taxon>Metazoa</taxon>
        <taxon>Ecdysozoa</taxon>
        <taxon>Arthropoda</taxon>
        <taxon>Crustacea</taxon>
        <taxon>Multicrustacea</taxon>
        <taxon>Hexanauplia</taxon>
        <taxon>Copepoda</taxon>
        <taxon>Siphonostomatoida</taxon>
        <taxon>Caligidae</taxon>
        <taxon>Lepeophtheirus</taxon>
    </lineage>
</organism>
<feature type="non-terminal residue" evidence="1">
    <location>
        <position position="1"/>
    </location>
</feature>
<sequence>RTYLYTREDGRKEINKAIGKNYSNADPQFYSEPTRTYNYTPQQIFKVTYCLLRAHTHFQSSFEYNKKISSLLRS</sequence>
<proteinExistence type="predicted"/>
<reference evidence="1" key="1">
    <citation type="submission" date="2014-05" db="EMBL/GenBank/DDBJ databases">
        <authorList>
            <person name="Chronopoulou M."/>
        </authorList>
    </citation>
    <scope>NUCLEOTIDE SEQUENCE</scope>
    <source>
        <tissue evidence="1">Whole organism</tissue>
    </source>
</reference>
<name>A0A0K2VJI1_LEPSM</name>
<dbReference type="AlphaFoldDB" id="A0A0K2VJI1"/>